<protein>
    <submittedName>
        <fullName evidence="2">Uncharacterized protein</fullName>
    </submittedName>
</protein>
<accession>A0A914HLH1</accession>
<dbReference type="InterPro" id="IPR013320">
    <property type="entry name" value="ConA-like_dom_sf"/>
</dbReference>
<dbReference type="Gene3D" id="2.60.120.920">
    <property type="match status" value="1"/>
</dbReference>
<reference evidence="2" key="1">
    <citation type="submission" date="2022-11" db="UniProtKB">
        <authorList>
            <consortium name="WormBaseParasite"/>
        </authorList>
    </citation>
    <scope>IDENTIFICATION</scope>
</reference>
<name>A0A914HLH1_GLORO</name>
<dbReference type="InterPro" id="IPR043136">
    <property type="entry name" value="B30.2/SPRY_sf"/>
</dbReference>
<dbReference type="SUPFAM" id="SSF49899">
    <property type="entry name" value="Concanavalin A-like lectins/glucanases"/>
    <property type="match status" value="1"/>
</dbReference>
<dbReference type="WBParaSite" id="Gr19_v10_g2438.t1">
    <property type="protein sequence ID" value="Gr19_v10_g2438.t1"/>
    <property type="gene ID" value="Gr19_v10_g2438"/>
</dbReference>
<sequence length="151" mass="17975">MGLTFSEPDRLIDQFSEEGWRSVIAERPVPKKDIGIFYYEVTISEEQCLLHIGLGPKQMPLYKCVGRYEGTYAYQSCGRFWGHEVDGCSHDWNERPAQILGRGYRRLRRGFGNSPNRLHKEWPAFGNCRFVCRFWRRFVSMRYAVRLWRQN</sequence>
<keyword evidence="1" id="KW-1185">Reference proteome</keyword>
<proteinExistence type="predicted"/>
<evidence type="ECO:0000313" key="1">
    <source>
        <dbReference type="Proteomes" id="UP000887572"/>
    </source>
</evidence>
<dbReference type="AlphaFoldDB" id="A0A914HLH1"/>
<dbReference type="Proteomes" id="UP000887572">
    <property type="component" value="Unplaced"/>
</dbReference>
<organism evidence="1 2">
    <name type="scientific">Globodera rostochiensis</name>
    <name type="common">Golden nematode worm</name>
    <name type="synonym">Heterodera rostochiensis</name>
    <dbReference type="NCBI Taxonomy" id="31243"/>
    <lineage>
        <taxon>Eukaryota</taxon>
        <taxon>Metazoa</taxon>
        <taxon>Ecdysozoa</taxon>
        <taxon>Nematoda</taxon>
        <taxon>Chromadorea</taxon>
        <taxon>Rhabditida</taxon>
        <taxon>Tylenchina</taxon>
        <taxon>Tylenchomorpha</taxon>
        <taxon>Tylenchoidea</taxon>
        <taxon>Heteroderidae</taxon>
        <taxon>Heteroderinae</taxon>
        <taxon>Globodera</taxon>
    </lineage>
</organism>
<evidence type="ECO:0000313" key="2">
    <source>
        <dbReference type="WBParaSite" id="Gr19_v10_g2438.t1"/>
    </source>
</evidence>